<dbReference type="PROSITE" id="PS01196">
    <property type="entry name" value="PEPT_TRNA_HYDROL_2"/>
    <property type="match status" value="1"/>
</dbReference>
<reference evidence="6" key="1">
    <citation type="submission" date="2019-12" db="EMBL/GenBank/DDBJ databases">
        <title>Genome sequencing and annotation of Brassica cretica.</title>
        <authorList>
            <person name="Studholme D.J."/>
            <person name="Sarris P.F."/>
        </authorList>
    </citation>
    <scope>NUCLEOTIDE SEQUENCE</scope>
    <source>
        <strain evidence="6">PFS-102/07</strain>
        <tissue evidence="6">Leaf</tissue>
    </source>
</reference>
<dbReference type="InterPro" id="IPR036416">
    <property type="entry name" value="Pept_tRNA_hydro_sf"/>
</dbReference>
<comment type="similarity">
    <text evidence="5">Belongs to the PTH family.</text>
</comment>
<organism evidence="6">
    <name type="scientific">Brassica cretica</name>
    <name type="common">Mustard</name>
    <dbReference type="NCBI Taxonomy" id="69181"/>
    <lineage>
        <taxon>Eukaryota</taxon>
        <taxon>Viridiplantae</taxon>
        <taxon>Streptophyta</taxon>
        <taxon>Embryophyta</taxon>
        <taxon>Tracheophyta</taxon>
        <taxon>Spermatophyta</taxon>
        <taxon>Magnoliopsida</taxon>
        <taxon>eudicotyledons</taxon>
        <taxon>Gunneridae</taxon>
        <taxon>Pentapetalae</taxon>
        <taxon>rosids</taxon>
        <taxon>malvids</taxon>
        <taxon>Brassicales</taxon>
        <taxon>Brassicaceae</taxon>
        <taxon>Brassiceae</taxon>
        <taxon>Brassica</taxon>
    </lineage>
</organism>
<dbReference type="GO" id="GO:0004045">
    <property type="term" value="F:peptidyl-tRNA hydrolase activity"/>
    <property type="evidence" value="ECO:0007669"/>
    <property type="project" value="UniProtKB-EC"/>
</dbReference>
<evidence type="ECO:0000256" key="1">
    <source>
        <dbReference type="ARBA" id="ARBA00013260"/>
    </source>
</evidence>
<keyword evidence="4" id="KW-0694">RNA-binding</keyword>
<evidence type="ECO:0000256" key="4">
    <source>
        <dbReference type="ARBA" id="ARBA00022884"/>
    </source>
</evidence>
<dbReference type="InterPro" id="IPR018171">
    <property type="entry name" value="Pept_tRNA_hydro_CS"/>
</dbReference>
<dbReference type="InterPro" id="IPR001328">
    <property type="entry name" value="Pept_tRNA_hydro"/>
</dbReference>
<evidence type="ECO:0000256" key="3">
    <source>
        <dbReference type="ARBA" id="ARBA00022801"/>
    </source>
</evidence>
<keyword evidence="2" id="KW-0820">tRNA-binding</keyword>
<proteinExistence type="inferred from homology"/>
<dbReference type="PANTHER" id="PTHR17224">
    <property type="entry name" value="PEPTIDYL-TRNA HYDROLASE"/>
    <property type="match status" value="1"/>
</dbReference>
<dbReference type="SUPFAM" id="SSF53178">
    <property type="entry name" value="Peptidyl-tRNA hydrolase-like"/>
    <property type="match status" value="1"/>
</dbReference>
<accession>A0A8S9K2V8</accession>
<comment type="caution">
    <text evidence="6">The sequence shown here is derived from an EMBL/GenBank/DDBJ whole genome shotgun (WGS) entry which is preliminary data.</text>
</comment>
<dbReference type="EMBL" id="QGKY02000190">
    <property type="protein sequence ID" value="KAF2588735.1"/>
    <property type="molecule type" value="Genomic_DNA"/>
</dbReference>
<gene>
    <name evidence="6" type="ORF">F2Q70_00040183</name>
</gene>
<evidence type="ECO:0000256" key="5">
    <source>
        <dbReference type="ARBA" id="ARBA00038063"/>
    </source>
</evidence>
<evidence type="ECO:0000313" key="6">
    <source>
        <dbReference type="EMBL" id="KAF2588735.1"/>
    </source>
</evidence>
<dbReference type="EC" id="3.1.1.29" evidence="1"/>
<keyword evidence="3" id="KW-0378">Hydrolase</keyword>
<dbReference type="Pfam" id="PF01195">
    <property type="entry name" value="Pept_tRNA_hydro"/>
    <property type="match status" value="1"/>
</dbReference>
<evidence type="ECO:0000256" key="2">
    <source>
        <dbReference type="ARBA" id="ARBA00022555"/>
    </source>
</evidence>
<dbReference type="AlphaFoldDB" id="A0A8S9K2V8"/>
<protein>
    <recommendedName>
        <fullName evidence="1">peptidyl-tRNA hydrolase</fullName>
        <ecNumber evidence="1">3.1.1.29</ecNumber>
    </recommendedName>
</protein>
<dbReference type="GO" id="GO:0000049">
    <property type="term" value="F:tRNA binding"/>
    <property type="evidence" value="ECO:0007669"/>
    <property type="project" value="UniProtKB-KW"/>
</dbReference>
<dbReference type="PANTHER" id="PTHR17224:SF1">
    <property type="entry name" value="PEPTIDYL-TRNA HYDROLASE"/>
    <property type="match status" value="1"/>
</dbReference>
<dbReference type="Gene3D" id="3.40.50.1470">
    <property type="entry name" value="Peptidyl-tRNA hydrolase"/>
    <property type="match status" value="1"/>
</dbReference>
<sequence length="185" mass="20425">MVVNFEMVDLLAADAEGISVNTVNFKALFGRGLIGHVLVMLAKPQTLMDASDESIYEDLALPFGTLRLLPKGGHGGHNGMRSIIDGLKGNCDFPRLRIGIGRPPEKMDTANYVLSQFSKEEHEQLDNTFRTGLKGIRMLLFEGVSDSSLQKTNLWSSSKGEGLFVSSHRKNCRPFDSLICYVFNS</sequence>
<name>A0A8S9K2V8_BRACR</name>